<evidence type="ECO:0008006" key="4">
    <source>
        <dbReference type="Google" id="ProtNLM"/>
    </source>
</evidence>
<keyword evidence="1" id="KW-0812">Transmembrane</keyword>
<dbReference type="Proteomes" id="UP000587527">
    <property type="component" value="Unassembled WGS sequence"/>
</dbReference>
<evidence type="ECO:0000313" key="2">
    <source>
        <dbReference type="EMBL" id="MBB5869499.1"/>
    </source>
</evidence>
<dbReference type="RefSeq" id="WP_184836146.1">
    <property type="nucleotide sequence ID" value="NZ_JACHMN010000002.1"/>
</dbReference>
<feature type="transmembrane region" description="Helical" evidence="1">
    <location>
        <begin position="46"/>
        <end position="64"/>
    </location>
</feature>
<sequence length="274" mass="29943">MRVFAAPLVQRTFTMRRNMIVLITSYAVFVLAVIVVPLTSDRIEQVTLGLIGAVCLIVVVAVLLHSWSVGHLARTDELLVAEDAFIAPFSTGANALVPVAFLPFLAALIPLFVRVDPEQGWDPSRLAIVAILIGLFLTVIVGYGIGVFRGNHTLVISPVGVQVPRAFGSMLVPWTALDAETALPPSKRDAVELVVTDLRQVIRLGPVTPRRVLRVQSSLVNQVFLGEVLRYYVEHPQHQPAIGTQAELDRLHADLADETARPERAPFIAWSTRG</sequence>
<accession>A0A841BQN6</accession>
<evidence type="ECO:0000256" key="1">
    <source>
        <dbReference type="SAM" id="Phobius"/>
    </source>
</evidence>
<reference evidence="2 3" key="1">
    <citation type="submission" date="2020-08" db="EMBL/GenBank/DDBJ databases">
        <title>Sequencing the genomes of 1000 actinobacteria strains.</title>
        <authorList>
            <person name="Klenk H.-P."/>
        </authorList>
    </citation>
    <scope>NUCLEOTIDE SEQUENCE [LARGE SCALE GENOMIC DNA]</scope>
    <source>
        <strain evidence="2 3">DSM 45362</strain>
    </source>
</reference>
<organism evidence="2 3">
    <name type="scientific">Allocatelliglobosispora scoriae</name>
    <dbReference type="NCBI Taxonomy" id="643052"/>
    <lineage>
        <taxon>Bacteria</taxon>
        <taxon>Bacillati</taxon>
        <taxon>Actinomycetota</taxon>
        <taxon>Actinomycetes</taxon>
        <taxon>Micromonosporales</taxon>
        <taxon>Micromonosporaceae</taxon>
        <taxon>Allocatelliglobosispora</taxon>
    </lineage>
</organism>
<feature type="transmembrane region" description="Helical" evidence="1">
    <location>
        <begin position="125"/>
        <end position="148"/>
    </location>
</feature>
<evidence type="ECO:0000313" key="3">
    <source>
        <dbReference type="Proteomes" id="UP000587527"/>
    </source>
</evidence>
<feature type="transmembrane region" description="Helical" evidence="1">
    <location>
        <begin position="85"/>
        <end position="113"/>
    </location>
</feature>
<proteinExistence type="predicted"/>
<name>A0A841BQN6_9ACTN</name>
<protein>
    <recommendedName>
        <fullName evidence="4">PH domain-containing protein</fullName>
    </recommendedName>
</protein>
<keyword evidence="3" id="KW-1185">Reference proteome</keyword>
<keyword evidence="1" id="KW-1133">Transmembrane helix</keyword>
<dbReference type="EMBL" id="JACHMN010000002">
    <property type="protein sequence ID" value="MBB5869499.1"/>
    <property type="molecule type" value="Genomic_DNA"/>
</dbReference>
<comment type="caution">
    <text evidence="2">The sequence shown here is derived from an EMBL/GenBank/DDBJ whole genome shotgun (WGS) entry which is preliminary data.</text>
</comment>
<gene>
    <name evidence="2" type="ORF">F4553_002878</name>
</gene>
<dbReference type="AlphaFoldDB" id="A0A841BQN6"/>
<feature type="transmembrane region" description="Helical" evidence="1">
    <location>
        <begin position="20"/>
        <end position="40"/>
    </location>
</feature>
<keyword evidence="1" id="KW-0472">Membrane</keyword>